<sequence>MSAWLGGVGGLRYRNLISWSYSIFLSIGLNEFEPNIFWDEFESEDANEFGDEIDSVLNVDEFDWDLIFCVAGDSGFGDGVKFFGIFNSGIGFISTSPYGFRSGFISLSQFVSEIFEFQLYGIIRAESKAEAAYNYLCLKT</sequence>
<accession>A0A3M7RDD1</accession>
<evidence type="ECO:0000313" key="1">
    <source>
        <dbReference type="EMBL" id="RNA21520.1"/>
    </source>
</evidence>
<comment type="caution">
    <text evidence="1">The sequence shown here is derived from an EMBL/GenBank/DDBJ whole genome shotgun (WGS) entry which is preliminary data.</text>
</comment>
<name>A0A3M7RDD1_BRAPC</name>
<dbReference type="Proteomes" id="UP000276133">
    <property type="component" value="Unassembled WGS sequence"/>
</dbReference>
<keyword evidence="2" id="KW-1185">Reference proteome</keyword>
<protein>
    <submittedName>
        <fullName evidence="1">Uncharacterized protein</fullName>
    </submittedName>
</protein>
<gene>
    <name evidence="1" type="ORF">BpHYR1_025864</name>
</gene>
<dbReference type="AlphaFoldDB" id="A0A3M7RDD1"/>
<evidence type="ECO:0000313" key="2">
    <source>
        <dbReference type="Proteomes" id="UP000276133"/>
    </source>
</evidence>
<organism evidence="1 2">
    <name type="scientific">Brachionus plicatilis</name>
    <name type="common">Marine rotifer</name>
    <name type="synonym">Brachionus muelleri</name>
    <dbReference type="NCBI Taxonomy" id="10195"/>
    <lineage>
        <taxon>Eukaryota</taxon>
        <taxon>Metazoa</taxon>
        <taxon>Spiralia</taxon>
        <taxon>Gnathifera</taxon>
        <taxon>Rotifera</taxon>
        <taxon>Eurotatoria</taxon>
        <taxon>Monogononta</taxon>
        <taxon>Pseudotrocha</taxon>
        <taxon>Ploima</taxon>
        <taxon>Brachionidae</taxon>
        <taxon>Brachionus</taxon>
    </lineage>
</organism>
<reference evidence="1 2" key="1">
    <citation type="journal article" date="2018" name="Sci. Rep.">
        <title>Genomic signatures of local adaptation to the degree of environmental predictability in rotifers.</title>
        <authorList>
            <person name="Franch-Gras L."/>
            <person name="Hahn C."/>
            <person name="Garcia-Roger E.M."/>
            <person name="Carmona M.J."/>
            <person name="Serra M."/>
            <person name="Gomez A."/>
        </authorList>
    </citation>
    <scope>NUCLEOTIDE SEQUENCE [LARGE SCALE GENOMIC DNA]</scope>
    <source>
        <strain evidence="1">HYR1</strain>
    </source>
</reference>
<proteinExistence type="predicted"/>
<dbReference type="EMBL" id="REGN01003648">
    <property type="protein sequence ID" value="RNA21520.1"/>
    <property type="molecule type" value="Genomic_DNA"/>
</dbReference>